<keyword evidence="4" id="KW-1185">Reference proteome</keyword>
<dbReference type="PANTHER" id="PTHR30204:SF97">
    <property type="entry name" value="MERR FAMILY REGULATORY PROTEIN"/>
    <property type="match status" value="1"/>
</dbReference>
<comment type="caution">
    <text evidence="3">The sequence shown here is derived from an EMBL/GenBank/DDBJ whole genome shotgun (WGS) entry which is preliminary data.</text>
</comment>
<proteinExistence type="predicted"/>
<organism evidence="3 4">
    <name type="scientific">Tenggerimyces flavus</name>
    <dbReference type="NCBI Taxonomy" id="1708749"/>
    <lineage>
        <taxon>Bacteria</taxon>
        <taxon>Bacillati</taxon>
        <taxon>Actinomycetota</taxon>
        <taxon>Actinomycetes</taxon>
        <taxon>Propionibacteriales</taxon>
        <taxon>Nocardioidaceae</taxon>
        <taxon>Tenggerimyces</taxon>
    </lineage>
</organism>
<feature type="domain" description="HTH merR-type" evidence="2">
    <location>
        <begin position="1"/>
        <end position="69"/>
    </location>
</feature>
<dbReference type="Gene3D" id="1.10.1660.10">
    <property type="match status" value="1"/>
</dbReference>
<dbReference type="RefSeq" id="WP_205121646.1">
    <property type="nucleotide sequence ID" value="NZ_JAFBCM010000001.1"/>
</dbReference>
<gene>
    <name evidence="3" type="ORF">ACFOUW_02590</name>
</gene>
<name>A0ABV7Y3E4_9ACTN</name>
<dbReference type="SMART" id="SM00422">
    <property type="entry name" value="HTH_MERR"/>
    <property type="match status" value="1"/>
</dbReference>
<evidence type="ECO:0000313" key="3">
    <source>
        <dbReference type="EMBL" id="MFC3759710.1"/>
    </source>
</evidence>
<dbReference type="Pfam" id="PF13411">
    <property type="entry name" value="MerR_1"/>
    <property type="match status" value="1"/>
</dbReference>
<dbReference type="EMBL" id="JBHRZH010000003">
    <property type="protein sequence ID" value="MFC3759710.1"/>
    <property type="molecule type" value="Genomic_DNA"/>
</dbReference>
<dbReference type="InterPro" id="IPR000551">
    <property type="entry name" value="MerR-type_HTH_dom"/>
</dbReference>
<evidence type="ECO:0000313" key="4">
    <source>
        <dbReference type="Proteomes" id="UP001595699"/>
    </source>
</evidence>
<accession>A0ABV7Y3E4</accession>
<dbReference type="PRINTS" id="PR00040">
    <property type="entry name" value="HTHMERR"/>
</dbReference>
<evidence type="ECO:0000256" key="1">
    <source>
        <dbReference type="ARBA" id="ARBA00023125"/>
    </source>
</evidence>
<dbReference type="Proteomes" id="UP001595699">
    <property type="component" value="Unassembled WGS sequence"/>
</dbReference>
<dbReference type="PANTHER" id="PTHR30204">
    <property type="entry name" value="REDOX-CYCLING DRUG-SENSING TRANSCRIPTIONAL ACTIVATOR SOXR"/>
    <property type="match status" value="1"/>
</dbReference>
<dbReference type="InterPro" id="IPR047057">
    <property type="entry name" value="MerR_fam"/>
</dbReference>
<dbReference type="InterPro" id="IPR009061">
    <property type="entry name" value="DNA-bd_dom_put_sf"/>
</dbReference>
<dbReference type="PROSITE" id="PS00552">
    <property type="entry name" value="HTH_MERR_1"/>
    <property type="match status" value="1"/>
</dbReference>
<dbReference type="PROSITE" id="PS50937">
    <property type="entry name" value="HTH_MERR_2"/>
    <property type="match status" value="1"/>
</dbReference>
<evidence type="ECO:0000259" key="2">
    <source>
        <dbReference type="PROSITE" id="PS50937"/>
    </source>
</evidence>
<protein>
    <submittedName>
        <fullName evidence="3">MerR family transcriptional regulator</fullName>
    </submittedName>
</protein>
<dbReference type="SUPFAM" id="SSF46955">
    <property type="entry name" value="Putative DNA-binding domain"/>
    <property type="match status" value="1"/>
</dbReference>
<keyword evidence="1" id="KW-0238">DNA-binding</keyword>
<sequence>MRPIGEAARTVGLSPSALRYYEQRGLVSPAARRAGRRWYDTAELRRLAFIQLIHQLGLPLTTAAAMLDEPDVRWREEAEAQIARLDALIARARGAQAFLRHTVTCPSEHPVTECPDLVATLDQLLAGRTVDDLADEHRAR</sequence>
<reference evidence="4" key="1">
    <citation type="journal article" date="2019" name="Int. J. Syst. Evol. Microbiol.">
        <title>The Global Catalogue of Microorganisms (GCM) 10K type strain sequencing project: providing services to taxonomists for standard genome sequencing and annotation.</title>
        <authorList>
            <consortium name="The Broad Institute Genomics Platform"/>
            <consortium name="The Broad Institute Genome Sequencing Center for Infectious Disease"/>
            <person name="Wu L."/>
            <person name="Ma J."/>
        </authorList>
    </citation>
    <scope>NUCLEOTIDE SEQUENCE [LARGE SCALE GENOMIC DNA]</scope>
    <source>
        <strain evidence="4">CGMCC 4.7241</strain>
    </source>
</reference>